<dbReference type="EMBL" id="CAJNOK010032946">
    <property type="protein sequence ID" value="CAF1489394.1"/>
    <property type="molecule type" value="Genomic_DNA"/>
</dbReference>
<dbReference type="Gene3D" id="3.40.50.1110">
    <property type="entry name" value="SGNH hydrolase"/>
    <property type="match status" value="1"/>
</dbReference>
<reference evidence="3" key="1">
    <citation type="submission" date="2021-02" db="EMBL/GenBank/DDBJ databases">
        <authorList>
            <person name="Nowell W R."/>
        </authorList>
    </citation>
    <scope>NUCLEOTIDE SEQUENCE</scope>
</reference>
<feature type="compositionally biased region" description="Basic and acidic residues" evidence="2">
    <location>
        <begin position="18"/>
        <end position="30"/>
    </location>
</feature>
<evidence type="ECO:0000313" key="3">
    <source>
        <dbReference type="EMBL" id="CAF1489394.1"/>
    </source>
</evidence>
<accession>A0A8S2FJI3</accession>
<evidence type="ECO:0000313" key="4">
    <source>
        <dbReference type="EMBL" id="CAF4278764.1"/>
    </source>
</evidence>
<feature type="coiled-coil region" evidence="1">
    <location>
        <begin position="322"/>
        <end position="349"/>
    </location>
</feature>
<evidence type="ECO:0000256" key="1">
    <source>
        <dbReference type="SAM" id="Coils"/>
    </source>
</evidence>
<feature type="region of interest" description="Disordered" evidence="2">
    <location>
        <begin position="180"/>
        <end position="200"/>
    </location>
</feature>
<feature type="non-terminal residue" evidence="3">
    <location>
        <position position="400"/>
    </location>
</feature>
<feature type="region of interest" description="Disordered" evidence="2">
    <location>
        <begin position="1"/>
        <end position="30"/>
    </location>
</feature>
<organism evidence="3 5">
    <name type="scientific">Didymodactylos carnosus</name>
    <dbReference type="NCBI Taxonomy" id="1234261"/>
    <lineage>
        <taxon>Eukaryota</taxon>
        <taxon>Metazoa</taxon>
        <taxon>Spiralia</taxon>
        <taxon>Gnathifera</taxon>
        <taxon>Rotifera</taxon>
        <taxon>Eurotatoria</taxon>
        <taxon>Bdelloidea</taxon>
        <taxon>Philodinida</taxon>
        <taxon>Philodinidae</taxon>
        <taxon>Didymodactylos</taxon>
    </lineage>
</organism>
<dbReference type="EMBL" id="CAJOBA010054900">
    <property type="protein sequence ID" value="CAF4278764.1"/>
    <property type="molecule type" value="Genomic_DNA"/>
</dbReference>
<keyword evidence="1" id="KW-0175">Coiled coil</keyword>
<sequence length="400" mass="46978">KPLPQRQTTNYYFNQIPQEEHRYGQRQEPIRQRTYYNSNRRPPPRVGKTCFQTGTASNFNSYTNISRYVPPPPPVIPTRRYQQNPHPQQYRPFQHNKGRFVRRTYAEVLARKEQPQPLMDGNPYDILYEEPAPESEYYEEYQQTQKVRPRNNRPQEQRRQQQPIAADDYFQANTIIEADDFSPTDGQHEQPPKEIPIGQTQASPVLRPIHIILSSSMASRIWTSQLYNRNNHVRIKSISGYTIYKYQVEISSGQYKYLLYDAASLAFVVGTNDIAWDDANIVIDRIKTLIETTKRLYPNIKRISFVKIQYRTKTTSFYNHSVTTMNKEIELLNQKMESLSKTLDFDELDLICMEEDNDHIMNESDPFPVLNKGPGYVHPNPKTALKHLPEEIETMRGNLQ</sequence>
<feature type="region of interest" description="Disordered" evidence="2">
    <location>
        <begin position="136"/>
        <end position="166"/>
    </location>
</feature>
<feature type="compositionally biased region" description="Polar residues" evidence="2">
    <location>
        <begin position="1"/>
        <end position="17"/>
    </location>
</feature>
<name>A0A8S2FJI3_9BILA</name>
<proteinExistence type="predicted"/>
<feature type="non-terminal residue" evidence="3">
    <location>
        <position position="1"/>
    </location>
</feature>
<dbReference type="SUPFAM" id="SSF52266">
    <property type="entry name" value="SGNH hydrolase"/>
    <property type="match status" value="1"/>
</dbReference>
<protein>
    <submittedName>
        <fullName evidence="3">Uncharacterized protein</fullName>
    </submittedName>
</protein>
<dbReference type="Proteomes" id="UP000677228">
    <property type="component" value="Unassembled WGS sequence"/>
</dbReference>
<evidence type="ECO:0000256" key="2">
    <source>
        <dbReference type="SAM" id="MobiDB-lite"/>
    </source>
</evidence>
<comment type="caution">
    <text evidence="3">The sequence shown here is derived from an EMBL/GenBank/DDBJ whole genome shotgun (WGS) entry which is preliminary data.</text>
</comment>
<dbReference type="AlphaFoldDB" id="A0A8S2FJI3"/>
<evidence type="ECO:0000313" key="5">
    <source>
        <dbReference type="Proteomes" id="UP000677228"/>
    </source>
</evidence>
<dbReference type="InterPro" id="IPR036514">
    <property type="entry name" value="SGNH_hydro_sf"/>
</dbReference>
<dbReference type="Proteomes" id="UP000682733">
    <property type="component" value="Unassembled WGS sequence"/>
</dbReference>
<gene>
    <name evidence="3" type="ORF">OVA965_LOCUS36426</name>
    <name evidence="4" type="ORF">TMI583_LOCUS37434</name>
</gene>